<reference evidence="1 2" key="1">
    <citation type="submission" date="2019-05" db="EMBL/GenBank/DDBJ databases">
        <title>Another draft genome of Portunus trituberculatus and its Hox gene families provides insights of decapod evolution.</title>
        <authorList>
            <person name="Jeong J.-H."/>
            <person name="Song I."/>
            <person name="Kim S."/>
            <person name="Choi T."/>
            <person name="Kim D."/>
            <person name="Ryu S."/>
            <person name="Kim W."/>
        </authorList>
    </citation>
    <scope>NUCLEOTIDE SEQUENCE [LARGE SCALE GENOMIC DNA]</scope>
    <source>
        <tissue evidence="1">Muscle</tissue>
    </source>
</reference>
<name>A0A5B7FGW1_PORTR</name>
<organism evidence="1 2">
    <name type="scientific">Portunus trituberculatus</name>
    <name type="common">Swimming crab</name>
    <name type="synonym">Neptunus trituberculatus</name>
    <dbReference type="NCBI Taxonomy" id="210409"/>
    <lineage>
        <taxon>Eukaryota</taxon>
        <taxon>Metazoa</taxon>
        <taxon>Ecdysozoa</taxon>
        <taxon>Arthropoda</taxon>
        <taxon>Crustacea</taxon>
        <taxon>Multicrustacea</taxon>
        <taxon>Malacostraca</taxon>
        <taxon>Eumalacostraca</taxon>
        <taxon>Eucarida</taxon>
        <taxon>Decapoda</taxon>
        <taxon>Pleocyemata</taxon>
        <taxon>Brachyura</taxon>
        <taxon>Eubrachyura</taxon>
        <taxon>Portunoidea</taxon>
        <taxon>Portunidae</taxon>
        <taxon>Portuninae</taxon>
        <taxon>Portunus</taxon>
    </lineage>
</organism>
<comment type="caution">
    <text evidence="1">The sequence shown here is derived from an EMBL/GenBank/DDBJ whole genome shotgun (WGS) entry which is preliminary data.</text>
</comment>
<protein>
    <submittedName>
        <fullName evidence="1">Uncharacterized protein</fullName>
    </submittedName>
</protein>
<gene>
    <name evidence="1" type="ORF">E2C01_037832</name>
</gene>
<evidence type="ECO:0000313" key="2">
    <source>
        <dbReference type="Proteomes" id="UP000324222"/>
    </source>
</evidence>
<dbReference type="EMBL" id="VSRR010006158">
    <property type="protein sequence ID" value="MPC44168.1"/>
    <property type="molecule type" value="Genomic_DNA"/>
</dbReference>
<keyword evidence="2" id="KW-1185">Reference proteome</keyword>
<proteinExistence type="predicted"/>
<sequence>MERLPGTAKENHYKMPLRLAPATFRQQAAVSGGKEFTPPKVSCSRTSGILVPATASPSQQEVDDCLREPGLELSQLLLVYCKLTAYRNQNIACKTSVVSRCAAFGRDFKRTITTQHTYVPL</sequence>
<dbReference type="Proteomes" id="UP000324222">
    <property type="component" value="Unassembled WGS sequence"/>
</dbReference>
<dbReference type="AlphaFoldDB" id="A0A5B7FGW1"/>
<evidence type="ECO:0000313" key="1">
    <source>
        <dbReference type="EMBL" id="MPC44168.1"/>
    </source>
</evidence>
<accession>A0A5B7FGW1</accession>